<dbReference type="RefSeq" id="XP_043037874.1">
    <property type="nucleotide sequence ID" value="XM_043184279.1"/>
</dbReference>
<dbReference type="Proteomes" id="UP000812287">
    <property type="component" value="Unassembled WGS sequence"/>
</dbReference>
<reference evidence="2" key="1">
    <citation type="submission" date="2020-11" db="EMBL/GenBank/DDBJ databases">
        <title>Adaptations for nitrogen fixation in a non-lichenized fungal sporocarp promotes dispersal by wood-feeding termites.</title>
        <authorList>
            <consortium name="DOE Joint Genome Institute"/>
            <person name="Koch R.A."/>
            <person name="Yoon G."/>
            <person name="Arayal U."/>
            <person name="Lail K."/>
            <person name="Amirebrahimi M."/>
            <person name="Labutti K."/>
            <person name="Lipzen A."/>
            <person name="Riley R."/>
            <person name="Barry K."/>
            <person name="Henrissat B."/>
            <person name="Grigoriev I.V."/>
            <person name="Herr J.R."/>
            <person name="Aime M.C."/>
        </authorList>
    </citation>
    <scope>NUCLEOTIDE SEQUENCE</scope>
    <source>
        <strain evidence="2">MCA 3950</strain>
    </source>
</reference>
<dbReference type="OrthoDB" id="2935602at2759"/>
<dbReference type="GeneID" id="66106576"/>
<dbReference type="AlphaFoldDB" id="A0A9P7VQZ9"/>
<feature type="transmembrane region" description="Helical" evidence="1">
    <location>
        <begin position="179"/>
        <end position="197"/>
    </location>
</feature>
<gene>
    <name evidence="2" type="ORF">BT62DRAFT_921193</name>
</gene>
<keyword evidence="1" id="KW-1133">Transmembrane helix</keyword>
<dbReference type="EMBL" id="MU250540">
    <property type="protein sequence ID" value="KAG7444374.1"/>
    <property type="molecule type" value="Genomic_DNA"/>
</dbReference>
<feature type="transmembrane region" description="Helical" evidence="1">
    <location>
        <begin position="281"/>
        <end position="305"/>
    </location>
</feature>
<feature type="transmembrane region" description="Helical" evidence="1">
    <location>
        <begin position="209"/>
        <end position="230"/>
    </location>
</feature>
<sequence length="377" mass="41689">MLVRLVTERTKNLTCGLIYLRHDTNRVADHEAAVLDPDPLLPAVTAVVADLTTVSPQLMQKSERRRREDRARLASSISTDLATATKPATVLIHGIVTNTMLSFTSFPRGGTDCSATIQAVYTGYSDTSSPGRASVGLTCIFVATVVAGRLGPVIVLYPIPRHQITNVKLKYMGIFREKIFALLCSTSPELGLFHWMVARLGDVWERKSFLNWLLPVVLPFVALLTLAYLYPGLNHLLKHVYGKELQSLWFIIRRLIQSTVSLDAFLALLVIAIPTTESMRLVYLFTTVSFLFAGVIPALFCITFLHAEQFGHTSRLSDMFGTTAAIQERGRILFTSVIQGALYRSPILDPSGPLLLGMERPKTTAADGDERRINDAI</sequence>
<keyword evidence="3" id="KW-1185">Reference proteome</keyword>
<keyword evidence="1" id="KW-0472">Membrane</keyword>
<comment type="caution">
    <text evidence="2">The sequence shown here is derived from an EMBL/GenBank/DDBJ whole genome shotgun (WGS) entry which is preliminary data.</text>
</comment>
<proteinExistence type="predicted"/>
<accession>A0A9P7VQZ9</accession>
<feature type="transmembrane region" description="Helical" evidence="1">
    <location>
        <begin position="251"/>
        <end position="275"/>
    </location>
</feature>
<organism evidence="2 3">
    <name type="scientific">Guyanagaster necrorhizus</name>
    <dbReference type="NCBI Taxonomy" id="856835"/>
    <lineage>
        <taxon>Eukaryota</taxon>
        <taxon>Fungi</taxon>
        <taxon>Dikarya</taxon>
        <taxon>Basidiomycota</taxon>
        <taxon>Agaricomycotina</taxon>
        <taxon>Agaricomycetes</taxon>
        <taxon>Agaricomycetidae</taxon>
        <taxon>Agaricales</taxon>
        <taxon>Marasmiineae</taxon>
        <taxon>Physalacriaceae</taxon>
        <taxon>Guyanagaster</taxon>
    </lineage>
</organism>
<protein>
    <submittedName>
        <fullName evidence="2">Uncharacterized protein</fullName>
    </submittedName>
</protein>
<keyword evidence="1" id="KW-0812">Transmembrane</keyword>
<feature type="transmembrane region" description="Helical" evidence="1">
    <location>
        <begin position="135"/>
        <end position="159"/>
    </location>
</feature>
<evidence type="ECO:0000313" key="3">
    <source>
        <dbReference type="Proteomes" id="UP000812287"/>
    </source>
</evidence>
<evidence type="ECO:0000313" key="2">
    <source>
        <dbReference type="EMBL" id="KAG7444374.1"/>
    </source>
</evidence>
<name>A0A9P7VQZ9_9AGAR</name>
<evidence type="ECO:0000256" key="1">
    <source>
        <dbReference type="SAM" id="Phobius"/>
    </source>
</evidence>